<accession>A0ABP2L2C1</accession>
<name>A0ABP2L2C1_STRPO</name>
<dbReference type="Proteomes" id="UP000005356">
    <property type="component" value="Unassembled WGS sequence"/>
</dbReference>
<protein>
    <submittedName>
        <fullName evidence="1">Uncharacterized protein</fullName>
    </submittedName>
</protein>
<proteinExistence type="predicted"/>
<evidence type="ECO:0000313" key="1">
    <source>
        <dbReference type="EMBL" id="EGJ27687.1"/>
    </source>
</evidence>
<reference evidence="1 2" key="1">
    <citation type="journal article" date="2014" name="Int. J. Syst. Evol. Microbiol.">
        <title>Phylogenomics and the dynamic genome evolution of the genus Streptococcus.</title>
        <authorList>
            <consortium name="The Broad Institute Genome Sequencing Platform"/>
            <person name="Richards V.P."/>
            <person name="Palmer S.R."/>
            <person name="Pavinski Bitar P.D."/>
            <person name="Qin X."/>
            <person name="Weinstock G.M."/>
            <person name="Highlander S.K."/>
            <person name="Town C.D."/>
            <person name="Burne R.A."/>
            <person name="Stanhope M.J."/>
        </authorList>
    </citation>
    <scope>NUCLEOTIDE SEQUENCE [LARGE SCALE GENOMIC DNA]</scope>
    <source>
        <strain evidence="1 2">Jelinkova 176</strain>
    </source>
</reference>
<evidence type="ECO:0000313" key="2">
    <source>
        <dbReference type="Proteomes" id="UP000005356"/>
    </source>
</evidence>
<organism evidence="1 2">
    <name type="scientific">Streptococcus porcinus str. Jelinkova 176</name>
    <dbReference type="NCBI Taxonomy" id="873448"/>
    <lineage>
        <taxon>Bacteria</taxon>
        <taxon>Bacillati</taxon>
        <taxon>Bacillota</taxon>
        <taxon>Bacilli</taxon>
        <taxon>Lactobacillales</taxon>
        <taxon>Streptococcaceae</taxon>
        <taxon>Streptococcus</taxon>
    </lineage>
</organism>
<keyword evidence="2" id="KW-1185">Reference proteome</keyword>
<comment type="caution">
    <text evidence="1">The sequence shown here is derived from an EMBL/GenBank/DDBJ whole genome shotgun (WGS) entry which is preliminary data.</text>
</comment>
<sequence>MTITDSAFYLFINDIQAFIIERVSVSPELLDFFKKQSSEFFAKKNKVIELYHLLLIQISIKKATAVAFNFSSIHHTFSNKILAINPAAVPIRTMVFLIFSLKGHVTIRY</sequence>
<dbReference type="EMBL" id="AEUU02000001">
    <property type="protein sequence ID" value="EGJ27687.1"/>
    <property type="molecule type" value="Genomic_DNA"/>
</dbReference>
<gene>
    <name evidence="1" type="ORF">STRPO_1871</name>
</gene>